<reference evidence="4" key="1">
    <citation type="submission" date="2012-12" db="EMBL/GenBank/DDBJ databases">
        <authorList>
            <person name="Hellsten U."/>
            <person name="Grimwood J."/>
            <person name="Chapman J.A."/>
            <person name="Shapiro H."/>
            <person name="Aerts A."/>
            <person name="Otillar R.P."/>
            <person name="Terry A.Y."/>
            <person name="Boore J.L."/>
            <person name="Simakov O."/>
            <person name="Marletaz F."/>
            <person name="Cho S.-J."/>
            <person name="Edsinger-Gonzales E."/>
            <person name="Havlak P."/>
            <person name="Kuo D.-H."/>
            <person name="Larsson T."/>
            <person name="Lv J."/>
            <person name="Arendt D."/>
            <person name="Savage R."/>
            <person name="Osoegawa K."/>
            <person name="de Jong P."/>
            <person name="Lindberg D.R."/>
            <person name="Seaver E.C."/>
            <person name="Weisblat D.A."/>
            <person name="Putnam N.H."/>
            <person name="Grigoriev I.V."/>
            <person name="Rokhsar D.S."/>
        </authorList>
    </citation>
    <scope>NUCLEOTIDE SEQUENCE</scope>
    <source>
        <strain evidence="4">I ESC-2004</strain>
    </source>
</reference>
<proteinExistence type="predicted"/>
<dbReference type="EMBL" id="AMQN01030109">
    <property type="status" value="NOT_ANNOTATED_CDS"/>
    <property type="molecule type" value="Genomic_DNA"/>
</dbReference>
<dbReference type="EnsemblMetazoa" id="CapteT187147">
    <property type="protein sequence ID" value="CapteP187147"/>
    <property type="gene ID" value="CapteG187147"/>
</dbReference>
<protein>
    <recommendedName>
        <fullName evidence="5">TIR domain-containing protein</fullName>
    </recommendedName>
</protein>
<evidence type="ECO:0008006" key="5">
    <source>
        <dbReference type="Google" id="ProtNLM"/>
    </source>
</evidence>
<name>R7TPP9_CAPTE</name>
<organism evidence="2">
    <name type="scientific">Capitella teleta</name>
    <name type="common">Polychaete worm</name>
    <dbReference type="NCBI Taxonomy" id="283909"/>
    <lineage>
        <taxon>Eukaryota</taxon>
        <taxon>Metazoa</taxon>
        <taxon>Spiralia</taxon>
        <taxon>Lophotrochozoa</taxon>
        <taxon>Annelida</taxon>
        <taxon>Polychaeta</taxon>
        <taxon>Sedentaria</taxon>
        <taxon>Scolecida</taxon>
        <taxon>Capitellidae</taxon>
        <taxon>Capitella</taxon>
    </lineage>
</organism>
<dbReference type="EMBL" id="KB309920">
    <property type="protein sequence ID" value="ELT93025.1"/>
    <property type="molecule type" value="Genomic_DNA"/>
</dbReference>
<evidence type="ECO:0000313" key="4">
    <source>
        <dbReference type="Proteomes" id="UP000014760"/>
    </source>
</evidence>
<gene>
    <name evidence="2" type="ORF">CAPTEDRAFT_187147</name>
</gene>
<keyword evidence="4" id="KW-1185">Reference proteome</keyword>
<dbReference type="EMBL" id="AMQN01030110">
    <property type="status" value="NOT_ANNOTATED_CDS"/>
    <property type="molecule type" value="Genomic_DNA"/>
</dbReference>
<evidence type="ECO:0000313" key="2">
    <source>
        <dbReference type="EMBL" id="ELT93025.1"/>
    </source>
</evidence>
<evidence type="ECO:0000313" key="3">
    <source>
        <dbReference type="EnsemblMetazoa" id="CapteP187147"/>
    </source>
</evidence>
<reference evidence="2 4" key="2">
    <citation type="journal article" date="2013" name="Nature">
        <title>Insights into bilaterian evolution from three spiralian genomes.</title>
        <authorList>
            <person name="Simakov O."/>
            <person name="Marletaz F."/>
            <person name="Cho S.J."/>
            <person name="Edsinger-Gonzales E."/>
            <person name="Havlak P."/>
            <person name="Hellsten U."/>
            <person name="Kuo D.H."/>
            <person name="Larsson T."/>
            <person name="Lv J."/>
            <person name="Arendt D."/>
            <person name="Savage R."/>
            <person name="Osoegawa K."/>
            <person name="de Jong P."/>
            <person name="Grimwood J."/>
            <person name="Chapman J.A."/>
            <person name="Shapiro H."/>
            <person name="Aerts A."/>
            <person name="Otillar R.P."/>
            <person name="Terry A.Y."/>
            <person name="Boore J.L."/>
            <person name="Grigoriev I.V."/>
            <person name="Lindberg D.R."/>
            <person name="Seaver E.C."/>
            <person name="Weisblat D.A."/>
            <person name="Putnam N.H."/>
            <person name="Rokhsar D.S."/>
        </authorList>
    </citation>
    <scope>NUCLEOTIDE SEQUENCE</scope>
    <source>
        <strain evidence="2 4">I ESC-2004</strain>
    </source>
</reference>
<evidence type="ECO:0000256" key="1">
    <source>
        <dbReference type="SAM" id="MobiDB-lite"/>
    </source>
</evidence>
<dbReference type="AlphaFoldDB" id="R7TPP9"/>
<dbReference type="HOGENOM" id="CLU_1526631_0_0_1"/>
<sequence length="176" mass="21077">MAHTFKYLCSFYSRDNRAPRQRDFIDQFKRDIQRYEEKHKPSRKYLICTDWESSTKSRDKFFSDQCESSDKIIFLYDGEEEKDVDFKHYETKAVGLHRIQKTHFVPIGLAGIQDTYFSNRGLPEYKPIRFGVGNDAACWKRFWEEILPEDAREQDMDGPRISPQDEFPRKYTCTTK</sequence>
<dbReference type="Proteomes" id="UP000014760">
    <property type="component" value="Unassembled WGS sequence"/>
</dbReference>
<reference evidence="3" key="3">
    <citation type="submission" date="2015-06" db="UniProtKB">
        <authorList>
            <consortium name="EnsemblMetazoa"/>
        </authorList>
    </citation>
    <scope>IDENTIFICATION</scope>
</reference>
<feature type="region of interest" description="Disordered" evidence="1">
    <location>
        <begin position="153"/>
        <end position="176"/>
    </location>
</feature>
<accession>R7TPP9</accession>